<dbReference type="EMBL" id="LR796878">
    <property type="protein sequence ID" value="CAB4171748.1"/>
    <property type="molecule type" value="Genomic_DNA"/>
</dbReference>
<evidence type="ECO:0000313" key="3">
    <source>
        <dbReference type="EMBL" id="CAB4156195.1"/>
    </source>
</evidence>
<dbReference type="EMBL" id="LR796762">
    <property type="protein sequence ID" value="CAB4164717.1"/>
    <property type="molecule type" value="Genomic_DNA"/>
</dbReference>
<dbReference type="EMBL" id="LR797395">
    <property type="protein sequence ID" value="CAB4213189.1"/>
    <property type="molecule type" value="Genomic_DNA"/>
</dbReference>
<evidence type="ECO:0000313" key="9">
    <source>
        <dbReference type="EMBL" id="CAB4200746.1"/>
    </source>
</evidence>
<evidence type="ECO:0000313" key="13">
    <source>
        <dbReference type="EMBL" id="CAB5228857.1"/>
    </source>
</evidence>
<evidence type="ECO:0000313" key="10">
    <source>
        <dbReference type="EMBL" id="CAB4213189.1"/>
    </source>
</evidence>
<dbReference type="EMBL" id="LR797177">
    <property type="protein sequence ID" value="CAB4191722.1"/>
    <property type="molecule type" value="Genomic_DNA"/>
</dbReference>
<dbReference type="EMBL" id="LR796698">
    <property type="protein sequence ID" value="CAB4160304.1"/>
    <property type="molecule type" value="Genomic_DNA"/>
</dbReference>
<evidence type="ECO:0000313" key="12">
    <source>
        <dbReference type="EMBL" id="CAB5225198.1"/>
    </source>
</evidence>
<name>A0A6J5QF81_9CAUD</name>
<dbReference type="EMBL" id="LR798341">
    <property type="protein sequence ID" value="CAB5225198.1"/>
    <property type="molecule type" value="Genomic_DNA"/>
</dbReference>
<dbReference type="EMBL" id="LR797452">
    <property type="protein sequence ID" value="CAB4217954.1"/>
    <property type="molecule type" value="Genomic_DNA"/>
</dbReference>
<evidence type="ECO:0000313" key="4">
    <source>
        <dbReference type="EMBL" id="CAB4160304.1"/>
    </source>
</evidence>
<reference evidence="7" key="1">
    <citation type="submission" date="2020-05" db="EMBL/GenBank/DDBJ databases">
        <authorList>
            <person name="Chiriac C."/>
            <person name="Salcher M."/>
            <person name="Ghai R."/>
            <person name="Kavagutti S V."/>
        </authorList>
    </citation>
    <scope>NUCLEOTIDE SEQUENCE</scope>
</reference>
<evidence type="ECO:0000313" key="11">
    <source>
        <dbReference type="EMBL" id="CAB4217954.1"/>
    </source>
</evidence>
<evidence type="ECO:0000313" key="6">
    <source>
        <dbReference type="EMBL" id="CAB4171748.1"/>
    </source>
</evidence>
<evidence type="ECO:0000313" key="7">
    <source>
        <dbReference type="EMBL" id="CAB4178334.1"/>
    </source>
</evidence>
<dbReference type="EMBL" id="LR798395">
    <property type="protein sequence ID" value="CAB5228857.1"/>
    <property type="molecule type" value="Genomic_DNA"/>
</dbReference>
<dbReference type="EMBL" id="LR796443">
    <property type="protein sequence ID" value="CAB4145269.1"/>
    <property type="molecule type" value="Genomic_DNA"/>
</dbReference>
<gene>
    <name evidence="7" type="ORF">UFOVP1002_85</name>
    <name evidence="8" type="ORF">UFOVP1217_110</name>
    <name evidence="9" type="ORF">UFOVP1343_94</name>
    <name evidence="10" type="ORF">UFOVP1438_143</name>
    <name evidence="13" type="ORF">UFOVP1541_42</name>
    <name evidence="11" type="ORF">UFOVP1592_139</name>
    <name evidence="2" type="ORF">UFOVP465_188</name>
    <name evidence="3" type="ORF">UFOVP666_46</name>
    <name evidence="4" type="ORF">UFOVP727_123</name>
    <name evidence="12" type="ORF">UFOVP741_126</name>
    <name evidence="5" type="ORF">UFOVP819_74</name>
    <name evidence="6" type="ORF">UFOVP926_13</name>
</gene>
<proteinExistence type="predicted"/>
<protein>
    <submittedName>
        <fullName evidence="7">Uncharacterized protein</fullName>
    </submittedName>
</protein>
<evidence type="ECO:0000313" key="8">
    <source>
        <dbReference type="EMBL" id="CAB4191722.1"/>
    </source>
</evidence>
<evidence type="ECO:0000256" key="1">
    <source>
        <dbReference type="SAM" id="MobiDB-lite"/>
    </source>
</evidence>
<evidence type="ECO:0000313" key="2">
    <source>
        <dbReference type="EMBL" id="CAB4145269.1"/>
    </source>
</evidence>
<accession>A0A6J5QF81</accession>
<dbReference type="EMBL" id="LR796961">
    <property type="protein sequence ID" value="CAB4178334.1"/>
    <property type="molecule type" value="Genomic_DNA"/>
</dbReference>
<evidence type="ECO:0000313" key="5">
    <source>
        <dbReference type="EMBL" id="CAB4164717.1"/>
    </source>
</evidence>
<organism evidence="7">
    <name type="scientific">uncultured Caudovirales phage</name>
    <dbReference type="NCBI Taxonomy" id="2100421"/>
    <lineage>
        <taxon>Viruses</taxon>
        <taxon>Duplodnaviria</taxon>
        <taxon>Heunggongvirae</taxon>
        <taxon>Uroviricota</taxon>
        <taxon>Caudoviricetes</taxon>
        <taxon>Peduoviridae</taxon>
        <taxon>Maltschvirus</taxon>
        <taxon>Maltschvirus maltsch</taxon>
    </lineage>
</organism>
<feature type="region of interest" description="Disordered" evidence="1">
    <location>
        <begin position="207"/>
        <end position="261"/>
    </location>
</feature>
<dbReference type="EMBL" id="LR797305">
    <property type="protein sequence ID" value="CAB4200746.1"/>
    <property type="molecule type" value="Genomic_DNA"/>
</dbReference>
<dbReference type="EMBL" id="LR796644">
    <property type="protein sequence ID" value="CAB4156195.1"/>
    <property type="molecule type" value="Genomic_DNA"/>
</dbReference>
<sequence>MGDSKTTRDQALRVARMLGCQGVYEDGKGWMPCASREEYEAIKKSKDEYLKVRASKKKKPLPKIVQRTKRLETKSDAYYENRADAVAISKARGCGGVRTVLLAGKKYYAVCDHKAPKKGWENLDEKPISGIATLPGGGLVTGSFSGKSVEEKGFVNFVSRSTDPDTFSDPESARIRARNIGCIGIRRYTARDGKLVWMPCTNVSDYNRATGIRGDNSPRNNPRRKGSGFGKKDAQGSIDPTGLISFKGVPKPKKKPPSVNSVDINDLAVRVRNNNAKAKTTAKTNLRDLKIVFMRGLEDGSKEIAKKRVYKFLALLNSEKPADVKYFEDNDLLPLDHPWRNRKTSKKWAGFQEGEYGVKYSKGCCPRVVKRHYSNSPTF</sequence>